<evidence type="ECO:0000313" key="5">
    <source>
        <dbReference type="Proteomes" id="UP000569914"/>
    </source>
</evidence>
<dbReference type="RefSeq" id="WP_218871257.1">
    <property type="nucleotide sequence ID" value="NZ_JACCBU010000001.1"/>
</dbReference>
<feature type="signal peptide" evidence="2">
    <location>
        <begin position="1"/>
        <end position="23"/>
    </location>
</feature>
<evidence type="ECO:0000259" key="3">
    <source>
        <dbReference type="PROSITE" id="PS50983"/>
    </source>
</evidence>
<name>A0A7Y9L8X3_9ACTN</name>
<feature type="chain" id="PRO_5039364657" evidence="2">
    <location>
        <begin position="24"/>
        <end position="405"/>
    </location>
</feature>
<evidence type="ECO:0000256" key="1">
    <source>
        <dbReference type="ARBA" id="ARBA00008814"/>
    </source>
</evidence>
<dbReference type="EMBL" id="JACCBU010000001">
    <property type="protein sequence ID" value="NYE71204.1"/>
    <property type="molecule type" value="Genomic_DNA"/>
</dbReference>
<dbReference type="Pfam" id="PF01497">
    <property type="entry name" value="Peripla_BP_2"/>
    <property type="match status" value="1"/>
</dbReference>
<evidence type="ECO:0000256" key="2">
    <source>
        <dbReference type="SAM" id="SignalP"/>
    </source>
</evidence>
<dbReference type="PANTHER" id="PTHR30535:SF34">
    <property type="entry name" value="MOLYBDATE-BINDING PROTEIN MOLA"/>
    <property type="match status" value="1"/>
</dbReference>
<reference evidence="4 5" key="1">
    <citation type="submission" date="2020-07" db="EMBL/GenBank/DDBJ databases">
        <title>Sequencing the genomes of 1000 actinobacteria strains.</title>
        <authorList>
            <person name="Klenk H.-P."/>
        </authorList>
    </citation>
    <scope>NUCLEOTIDE SEQUENCE [LARGE SCALE GENOMIC DNA]</scope>
    <source>
        <strain evidence="4 5">DSM 22083</strain>
    </source>
</reference>
<dbReference type="PROSITE" id="PS50983">
    <property type="entry name" value="FE_B12_PBP"/>
    <property type="match status" value="1"/>
</dbReference>
<sequence>MRTHGIRGRLLALLVTATTIALAGCGTTAPPAQTSSSAPAGVDSAGCVQGFDPGADYFPEKQQLEFADNFTISYHGSYQVVTVKQPVVGGKPESYVLLRCGAPKPELTGELAGAQVITTPVKSLFSGSTTHLPALEVLGKLDTVTGVAAKAYISSEVAKKRVAGAEVTEYAAAGTPDAEAIVAAKPDVLITDGTDSPAYATVRDAGIGVLGGGEFLETDPLGRAEWLKLFAALTGTEAEAGPIFDKIRDDYTKTKELVADAEPVDLVLSQPYQGVWSVPAGGSFAGKLIKDAGGSWPWQDDPSTGSINTDLEAVLGKSGQAKTWITTANWRTKKEATAEEPRLAEFTAYKSGKLWAPSKQLNDAGGNNYFELGVLRPDLTLADLVAITNPDLLPDHAFTFYQPLS</sequence>
<proteinExistence type="inferred from homology"/>
<keyword evidence="2" id="KW-0732">Signal</keyword>
<dbReference type="AlphaFoldDB" id="A0A7Y9L8X3"/>
<dbReference type="Proteomes" id="UP000569914">
    <property type="component" value="Unassembled WGS sequence"/>
</dbReference>
<gene>
    <name evidence="4" type="ORF">BKA15_002533</name>
</gene>
<dbReference type="InterPro" id="IPR050902">
    <property type="entry name" value="ABC_Transporter_SBP"/>
</dbReference>
<feature type="domain" description="Fe/B12 periplasmic-binding" evidence="3">
    <location>
        <begin position="123"/>
        <end position="392"/>
    </location>
</feature>
<dbReference type="SUPFAM" id="SSF53807">
    <property type="entry name" value="Helical backbone' metal receptor"/>
    <property type="match status" value="1"/>
</dbReference>
<dbReference type="PANTHER" id="PTHR30535">
    <property type="entry name" value="VITAMIN B12-BINDING PROTEIN"/>
    <property type="match status" value="1"/>
</dbReference>
<evidence type="ECO:0000313" key="4">
    <source>
        <dbReference type="EMBL" id="NYE71204.1"/>
    </source>
</evidence>
<dbReference type="PROSITE" id="PS51257">
    <property type="entry name" value="PROKAR_LIPOPROTEIN"/>
    <property type="match status" value="1"/>
</dbReference>
<dbReference type="Gene3D" id="3.40.50.1980">
    <property type="entry name" value="Nitrogenase molybdenum iron protein domain"/>
    <property type="match status" value="2"/>
</dbReference>
<accession>A0A7Y9L8X3</accession>
<comment type="caution">
    <text evidence="4">The sequence shown here is derived from an EMBL/GenBank/DDBJ whole genome shotgun (WGS) entry which is preliminary data.</text>
</comment>
<comment type="similarity">
    <text evidence="1">Belongs to the bacterial solute-binding protein 8 family.</text>
</comment>
<dbReference type="InterPro" id="IPR002491">
    <property type="entry name" value="ABC_transptr_periplasmic_BD"/>
</dbReference>
<dbReference type="GO" id="GO:0071281">
    <property type="term" value="P:cellular response to iron ion"/>
    <property type="evidence" value="ECO:0007669"/>
    <property type="project" value="TreeGrafter"/>
</dbReference>
<protein>
    <submittedName>
        <fullName evidence="4">Iron complex transport system substrate-binding protein</fullName>
    </submittedName>
</protein>
<keyword evidence="5" id="KW-1185">Reference proteome</keyword>
<organism evidence="4 5">
    <name type="scientific">Microlunatus parietis</name>
    <dbReference type="NCBI Taxonomy" id="682979"/>
    <lineage>
        <taxon>Bacteria</taxon>
        <taxon>Bacillati</taxon>
        <taxon>Actinomycetota</taxon>
        <taxon>Actinomycetes</taxon>
        <taxon>Propionibacteriales</taxon>
        <taxon>Propionibacteriaceae</taxon>
        <taxon>Microlunatus</taxon>
    </lineage>
</organism>